<feature type="transmembrane region" description="Helical" evidence="7">
    <location>
        <begin position="380"/>
        <end position="405"/>
    </location>
</feature>
<dbReference type="AlphaFoldDB" id="A0A968GC54"/>
<dbReference type="Proteomes" id="UP000752013">
    <property type="component" value="Unassembled WGS sequence"/>
</dbReference>
<dbReference type="Pfam" id="PF02687">
    <property type="entry name" value="FtsX"/>
    <property type="match status" value="1"/>
</dbReference>
<dbReference type="EMBL" id="JAATLK010000001">
    <property type="protein sequence ID" value="NIZ47167.1"/>
    <property type="molecule type" value="Genomic_DNA"/>
</dbReference>
<evidence type="ECO:0000259" key="8">
    <source>
        <dbReference type="Pfam" id="PF02687"/>
    </source>
</evidence>
<dbReference type="RefSeq" id="WP_167703589.1">
    <property type="nucleotide sequence ID" value="NZ_CP118168.1"/>
</dbReference>
<organism evidence="9 10">
    <name type="scientific">Entomospira nematocerorum</name>
    <dbReference type="NCBI Taxonomy" id="2719987"/>
    <lineage>
        <taxon>Bacteria</taxon>
        <taxon>Pseudomonadati</taxon>
        <taxon>Spirochaetota</taxon>
        <taxon>Spirochaetia</taxon>
        <taxon>Spirochaetales</taxon>
        <taxon>Spirochaetaceae</taxon>
        <taxon>Entomospira</taxon>
    </lineage>
</organism>
<dbReference type="GO" id="GO:0098797">
    <property type="term" value="C:plasma membrane protein complex"/>
    <property type="evidence" value="ECO:0007669"/>
    <property type="project" value="TreeGrafter"/>
</dbReference>
<comment type="caution">
    <text evidence="9">The sequence shown here is derived from an EMBL/GenBank/DDBJ whole genome shotgun (WGS) entry which is preliminary data.</text>
</comment>
<feature type="domain" description="ABC3 transporter permease C-terminal" evidence="8">
    <location>
        <begin position="266"/>
        <end position="412"/>
    </location>
</feature>
<evidence type="ECO:0000313" key="9">
    <source>
        <dbReference type="EMBL" id="NIZ47167.1"/>
    </source>
</evidence>
<comment type="similarity">
    <text evidence="2">Belongs to the ABC-4 integral membrane protein family. LolC/E subfamily.</text>
</comment>
<reference evidence="9" key="1">
    <citation type="submission" date="2020-03" db="EMBL/GenBank/DDBJ databases">
        <title>Spirochaetal bacteria isolated from arthropods constitute a novel genus Entomospira genus novum within the order Spirochaetales.</title>
        <authorList>
            <person name="Grana-Miraglia L."/>
            <person name="Sikutova S."/>
            <person name="Fingerle V."/>
            <person name="Sing A."/>
            <person name="Castillo-Ramirez S."/>
            <person name="Margos G."/>
            <person name="Rudolf I."/>
        </authorList>
    </citation>
    <scope>NUCLEOTIDE SEQUENCE</scope>
    <source>
        <strain evidence="9">BR208</strain>
    </source>
</reference>
<keyword evidence="6 7" id="KW-0472">Membrane</keyword>
<dbReference type="PANTHER" id="PTHR30489">
    <property type="entry name" value="LIPOPROTEIN-RELEASING SYSTEM TRANSMEMBRANE PROTEIN LOLE"/>
    <property type="match status" value="1"/>
</dbReference>
<keyword evidence="3" id="KW-1003">Cell membrane</keyword>
<accession>A0A968GC54</accession>
<protein>
    <submittedName>
        <fullName evidence="9">ABC transporter permease</fullName>
    </submittedName>
</protein>
<gene>
    <name evidence="9" type="ORF">HCT46_04455</name>
</gene>
<evidence type="ECO:0000256" key="3">
    <source>
        <dbReference type="ARBA" id="ARBA00022475"/>
    </source>
</evidence>
<keyword evidence="5 7" id="KW-1133">Transmembrane helix</keyword>
<evidence type="ECO:0000256" key="1">
    <source>
        <dbReference type="ARBA" id="ARBA00004651"/>
    </source>
</evidence>
<evidence type="ECO:0000256" key="7">
    <source>
        <dbReference type="SAM" id="Phobius"/>
    </source>
</evidence>
<feature type="transmembrane region" description="Helical" evidence="7">
    <location>
        <begin position="310"/>
        <end position="341"/>
    </location>
</feature>
<dbReference type="InterPro" id="IPR051447">
    <property type="entry name" value="Lipoprotein-release_system"/>
</dbReference>
<feature type="transmembrane region" description="Helical" evidence="7">
    <location>
        <begin position="263"/>
        <end position="289"/>
    </location>
</feature>
<name>A0A968GC54_9SPIO</name>
<evidence type="ECO:0000256" key="2">
    <source>
        <dbReference type="ARBA" id="ARBA00005236"/>
    </source>
</evidence>
<evidence type="ECO:0000256" key="6">
    <source>
        <dbReference type="ARBA" id="ARBA00023136"/>
    </source>
</evidence>
<keyword evidence="10" id="KW-1185">Reference proteome</keyword>
<dbReference type="InterPro" id="IPR003838">
    <property type="entry name" value="ABC3_permease_C"/>
</dbReference>
<keyword evidence="4 7" id="KW-0812">Transmembrane</keyword>
<sequence length="419" mass="47612">MKIGHLLARRFMRNPRQKAFRSAVVVIALSVAPLVLITQISHAMIQGIIERFIETHSYHLQVHSLFGDFSDAVKEHIQEVIDVHDTYYEIRSYGLAFSSEGRMSVQLRGISSNLYQSDEGFHKYVSVKPEGASLLEGEIWIGKETAKRLGLGVGDVARILITSIDEFGQHKPRIMRAVVSAIVTTGYQNLDESWVFLDEIWARELLDGWQDYSFLGIKVKDPYYGLENTRRNLQDFLGERYIVYDWIGLNRNEIMSMNSSQGVILFLVFVIVLVAIANTVGVLQLFYLEQIQSIATLSFLGMGRRELFQLYLYMSFWASLIGGIIGIVLGLILTGVIAFGIPKIEQWSVVIIQWIQSYMPFLQLSAVDLSFYLSGIELKITWLSLLGMLIGIVMGTVLFSLIPAWRTSRLKPMQILRKI</sequence>
<evidence type="ECO:0000256" key="4">
    <source>
        <dbReference type="ARBA" id="ARBA00022692"/>
    </source>
</evidence>
<evidence type="ECO:0000313" key="10">
    <source>
        <dbReference type="Proteomes" id="UP000752013"/>
    </source>
</evidence>
<comment type="subcellular location">
    <subcellularLocation>
        <location evidence="1">Cell membrane</location>
        <topology evidence="1">Multi-pass membrane protein</topology>
    </subcellularLocation>
</comment>
<dbReference type="GO" id="GO:0044874">
    <property type="term" value="P:lipoprotein localization to outer membrane"/>
    <property type="evidence" value="ECO:0007669"/>
    <property type="project" value="TreeGrafter"/>
</dbReference>
<proteinExistence type="inferred from homology"/>
<dbReference type="PANTHER" id="PTHR30489:SF0">
    <property type="entry name" value="LIPOPROTEIN-RELEASING SYSTEM TRANSMEMBRANE PROTEIN LOLE"/>
    <property type="match status" value="1"/>
</dbReference>
<evidence type="ECO:0000256" key="5">
    <source>
        <dbReference type="ARBA" id="ARBA00022989"/>
    </source>
</evidence>